<dbReference type="AlphaFoldDB" id="A0AAD3XNV7"/>
<dbReference type="Pfam" id="PF03140">
    <property type="entry name" value="DUF247"/>
    <property type="match status" value="1"/>
</dbReference>
<keyword evidence="3" id="KW-1185">Reference proteome</keyword>
<gene>
    <name evidence="2" type="ORF">Nepgr_013165</name>
</gene>
<protein>
    <submittedName>
        <fullName evidence="2">Uncharacterized protein</fullName>
    </submittedName>
</protein>
<dbReference type="PANTHER" id="PTHR31170:SF25">
    <property type="entry name" value="BNAA09G04570D PROTEIN"/>
    <property type="match status" value="1"/>
</dbReference>
<feature type="transmembrane region" description="Helical" evidence="1">
    <location>
        <begin position="381"/>
        <end position="405"/>
    </location>
</feature>
<evidence type="ECO:0000256" key="1">
    <source>
        <dbReference type="SAM" id="Phobius"/>
    </source>
</evidence>
<evidence type="ECO:0000313" key="2">
    <source>
        <dbReference type="EMBL" id="GMH11324.1"/>
    </source>
</evidence>
<dbReference type="Proteomes" id="UP001279734">
    <property type="component" value="Unassembled WGS sequence"/>
</dbReference>
<accession>A0AAD3XNV7</accession>
<keyword evidence="1" id="KW-0472">Membrane</keyword>
<keyword evidence="1" id="KW-1133">Transmembrane helix</keyword>
<evidence type="ECO:0000313" key="3">
    <source>
        <dbReference type="Proteomes" id="UP001279734"/>
    </source>
</evidence>
<proteinExistence type="predicted"/>
<reference evidence="2" key="1">
    <citation type="submission" date="2023-05" db="EMBL/GenBank/DDBJ databases">
        <title>Nepenthes gracilis genome sequencing.</title>
        <authorList>
            <person name="Fukushima K."/>
        </authorList>
    </citation>
    <scope>NUCLEOTIDE SEQUENCE</scope>
    <source>
        <strain evidence="2">SING2019-196</strain>
    </source>
</reference>
<organism evidence="2 3">
    <name type="scientific">Nepenthes gracilis</name>
    <name type="common">Slender pitcher plant</name>
    <dbReference type="NCBI Taxonomy" id="150966"/>
    <lineage>
        <taxon>Eukaryota</taxon>
        <taxon>Viridiplantae</taxon>
        <taxon>Streptophyta</taxon>
        <taxon>Embryophyta</taxon>
        <taxon>Tracheophyta</taxon>
        <taxon>Spermatophyta</taxon>
        <taxon>Magnoliopsida</taxon>
        <taxon>eudicotyledons</taxon>
        <taxon>Gunneridae</taxon>
        <taxon>Pentapetalae</taxon>
        <taxon>Caryophyllales</taxon>
        <taxon>Nepenthaceae</taxon>
        <taxon>Nepenthes</taxon>
    </lineage>
</organism>
<dbReference type="EMBL" id="BSYO01000011">
    <property type="protein sequence ID" value="GMH11324.1"/>
    <property type="molecule type" value="Genomic_DNA"/>
</dbReference>
<dbReference type="InterPro" id="IPR004158">
    <property type="entry name" value="DUF247_pln"/>
</dbReference>
<sequence length="415" mass="48523">MASLSASIKKKFEKLPTLSDRCCIYRVPENLYKINQNAYRPWVVSIGPFYHGDKRLFAMEEHKLRYLRSFLGRTKTYSMEDYIKTIKENGKVIRQSYAENINFTDDEFAEMVLTDSAFIIELLLRSYDSGKIEGNDRIFYKPRMIVEVIRDMKIEENQLPYFILKMLYNLAIQPNELYGDQFIDVVCKFFNVDYSSESELEIKHFVDLLRKFYLPSSPRHWTPEGLKLEFCASATELRDAGVKFVAKESKSLLDIEFNNGILAIPPLKLEDITESLFRNLIVYEQCHYYFDSYIIDYIAFLDFLINTPKDVEILVRNGIIENWLGNNEEASNLFSSLFKEIRLAGSNFYYSGICQDLKKYSNRRCNQWIALLKHNYLNHPWATISIIYAFILLILTIIQAVTGIISNIQTCPRGS</sequence>
<comment type="caution">
    <text evidence="2">The sequence shown here is derived from an EMBL/GenBank/DDBJ whole genome shotgun (WGS) entry which is preliminary data.</text>
</comment>
<name>A0AAD3XNV7_NEPGR</name>
<keyword evidence="1" id="KW-0812">Transmembrane</keyword>
<dbReference type="PANTHER" id="PTHR31170">
    <property type="entry name" value="BNAC04G53230D PROTEIN"/>
    <property type="match status" value="1"/>
</dbReference>